<sequence>MTELKISTPYAEFIVTPAVQEEQKYCFTQDMYSDARGACIGHLRGYWEGISPVPYTNWWPDTFPEKSSEFKEELAHLFHGLQSSGLLADRATMNARCNRFPSAVIKTQFRKEMAFRINTEHRIYFLRCIPHKGEYNFYLYCYDRNALMEIFRREKGLPTYCFSEHKTTHQVVVINYGESGYHPCKIRGLENIPTKELVDKLNAAKGISKAQVAAMECGSLLRWDCPAADPRNYTEEGLPIRTQSSAKEER</sequence>
<comment type="caution">
    <text evidence="1">The sequence shown here is derived from an EMBL/GenBank/DDBJ whole genome shotgun (WGS) entry which is preliminary data.</text>
</comment>
<evidence type="ECO:0000313" key="2">
    <source>
        <dbReference type="Proteomes" id="UP000295184"/>
    </source>
</evidence>
<organism evidence="1 2">
    <name type="scientific">Allofournierella massiliensis</name>
    <dbReference type="NCBI Taxonomy" id="1650663"/>
    <lineage>
        <taxon>Bacteria</taxon>
        <taxon>Bacillati</taxon>
        <taxon>Bacillota</taxon>
        <taxon>Clostridia</taxon>
        <taxon>Eubacteriales</taxon>
        <taxon>Oscillospiraceae</taxon>
        <taxon>Allofournierella</taxon>
    </lineage>
</organism>
<name>A0A4R1QXV2_9FIRM</name>
<reference evidence="1 2" key="1">
    <citation type="submission" date="2019-03" db="EMBL/GenBank/DDBJ databases">
        <title>Genomic Encyclopedia of Type Strains, Phase IV (KMG-IV): sequencing the most valuable type-strain genomes for metagenomic binning, comparative biology and taxonomic classification.</title>
        <authorList>
            <person name="Goeker M."/>
        </authorList>
    </citation>
    <scope>NUCLEOTIDE SEQUENCE [LARGE SCALE GENOMIC DNA]</scope>
    <source>
        <strain evidence="1 2">DSM 100451</strain>
    </source>
</reference>
<dbReference type="RefSeq" id="WP_058965510.1">
    <property type="nucleotide sequence ID" value="NZ_CABKVM010000018.1"/>
</dbReference>
<dbReference type="Proteomes" id="UP000295184">
    <property type="component" value="Unassembled WGS sequence"/>
</dbReference>
<gene>
    <name evidence="1" type="ORF">EDD77_1138</name>
</gene>
<dbReference type="OrthoDB" id="2594680at2"/>
<dbReference type="AlphaFoldDB" id="A0A4R1QXV2"/>
<protein>
    <submittedName>
        <fullName evidence="1">Uncharacterized protein</fullName>
    </submittedName>
</protein>
<dbReference type="EMBL" id="SLUM01000013">
    <property type="protein sequence ID" value="TCL56350.1"/>
    <property type="molecule type" value="Genomic_DNA"/>
</dbReference>
<proteinExistence type="predicted"/>
<evidence type="ECO:0000313" key="1">
    <source>
        <dbReference type="EMBL" id="TCL56350.1"/>
    </source>
</evidence>
<accession>A0A4R1QXV2</accession>
<dbReference type="STRING" id="1650663.GCA_001486665_02527"/>